<evidence type="ECO:0000256" key="1">
    <source>
        <dbReference type="SAM" id="SignalP"/>
    </source>
</evidence>
<organism evidence="2 3">
    <name type="scientific">Flavobacterium lacus</name>
    <dbReference type="NCBI Taxonomy" id="1353778"/>
    <lineage>
        <taxon>Bacteria</taxon>
        <taxon>Pseudomonadati</taxon>
        <taxon>Bacteroidota</taxon>
        <taxon>Flavobacteriia</taxon>
        <taxon>Flavobacteriales</taxon>
        <taxon>Flavobacteriaceae</taxon>
        <taxon>Flavobacterium</taxon>
    </lineage>
</organism>
<dbReference type="EMBL" id="QLSV01000006">
    <property type="protein sequence ID" value="RAR48103.1"/>
    <property type="molecule type" value="Genomic_DNA"/>
</dbReference>
<evidence type="ECO:0000313" key="2">
    <source>
        <dbReference type="EMBL" id="RAR48103.1"/>
    </source>
</evidence>
<dbReference type="Proteomes" id="UP000249518">
    <property type="component" value="Unassembled WGS sequence"/>
</dbReference>
<proteinExistence type="predicted"/>
<comment type="caution">
    <text evidence="2">The sequence shown here is derived from an EMBL/GenBank/DDBJ whole genome shotgun (WGS) entry which is preliminary data.</text>
</comment>
<evidence type="ECO:0000313" key="3">
    <source>
        <dbReference type="Proteomes" id="UP000249518"/>
    </source>
</evidence>
<accession>A0A328WPP4</accession>
<dbReference type="AlphaFoldDB" id="A0A328WPP4"/>
<dbReference type="RefSeq" id="WP_181456916.1">
    <property type="nucleotide sequence ID" value="NZ_QLSV01000006.1"/>
</dbReference>
<name>A0A328WPP4_9FLAO</name>
<feature type="signal peptide" evidence="1">
    <location>
        <begin position="1"/>
        <end position="20"/>
    </location>
</feature>
<protein>
    <submittedName>
        <fullName evidence="2">Uncharacterized protein</fullName>
    </submittedName>
</protein>
<feature type="chain" id="PRO_5016338562" evidence="1">
    <location>
        <begin position="21"/>
        <end position="56"/>
    </location>
</feature>
<reference evidence="2 3" key="1">
    <citation type="submission" date="2018-06" db="EMBL/GenBank/DDBJ databases">
        <title>Genomic Encyclopedia of Type Strains, Phase III (KMG-III): the genomes of soil and plant-associated and newly described type strains.</title>
        <authorList>
            <person name="Whitman W."/>
        </authorList>
    </citation>
    <scope>NUCLEOTIDE SEQUENCE [LARGE SCALE GENOMIC DNA]</scope>
    <source>
        <strain evidence="2 3">CGMCC 1.12504</strain>
    </source>
</reference>
<keyword evidence="3" id="KW-1185">Reference proteome</keyword>
<sequence>MKKTLLLLSGIFILTFTNCAEPDLESIELENGVHLGKKQLTMKRVNAQEDAMRYTS</sequence>
<gene>
    <name evidence="2" type="ORF">B0I10_106105</name>
</gene>
<keyword evidence="1" id="KW-0732">Signal</keyword>